<evidence type="ECO:0000313" key="4">
    <source>
        <dbReference type="Proteomes" id="UP000215043"/>
    </source>
</evidence>
<feature type="compositionally biased region" description="Polar residues" evidence="1">
    <location>
        <begin position="1"/>
        <end position="16"/>
    </location>
</feature>
<reference evidence="3 4" key="1">
    <citation type="submission" date="2017-08" db="EMBL/GenBank/DDBJ databases">
        <title>The complete genome sequence of moderately halophilic actinomycete Actinopolyspora erythraea YIM 90600, the producer of novel erythromycin, novel actinopolysporins A-C and tubercidin.</title>
        <authorList>
            <person name="Yin M."/>
            <person name="Tang S."/>
        </authorList>
    </citation>
    <scope>NUCLEOTIDE SEQUENCE [LARGE SCALE GENOMIC DNA]</scope>
    <source>
        <strain evidence="3 4">YIM 90600</strain>
    </source>
</reference>
<feature type="domain" description="Pyridoxamine 5'-phosphate oxidase N-terminal" evidence="2">
    <location>
        <begin position="25"/>
        <end position="154"/>
    </location>
</feature>
<dbReference type="InterPro" id="IPR011576">
    <property type="entry name" value="Pyridox_Oxase_N"/>
</dbReference>
<evidence type="ECO:0000259" key="2">
    <source>
        <dbReference type="Pfam" id="PF01243"/>
    </source>
</evidence>
<dbReference type="OrthoDB" id="9788889at2"/>
<name>A0A223RSW9_9ACTN</name>
<dbReference type="Proteomes" id="UP000215043">
    <property type="component" value="Chromosome"/>
</dbReference>
<evidence type="ECO:0000313" key="3">
    <source>
        <dbReference type="EMBL" id="ASU78973.1"/>
    </source>
</evidence>
<dbReference type="Gene3D" id="2.30.110.10">
    <property type="entry name" value="Electron Transport, Fmn-binding Protein, Chain A"/>
    <property type="match status" value="1"/>
</dbReference>
<protein>
    <submittedName>
        <fullName evidence="3">Pyridoxamine 5'-phosphate oxidase family protein</fullName>
    </submittedName>
</protein>
<feature type="region of interest" description="Disordered" evidence="1">
    <location>
        <begin position="1"/>
        <end position="20"/>
    </location>
</feature>
<dbReference type="InterPro" id="IPR012349">
    <property type="entry name" value="Split_barrel_FMN-bd"/>
</dbReference>
<proteinExistence type="predicted"/>
<evidence type="ECO:0000256" key="1">
    <source>
        <dbReference type="SAM" id="MobiDB-lite"/>
    </source>
</evidence>
<gene>
    <name evidence="3" type="ORF">CDG81_12520</name>
</gene>
<dbReference type="Pfam" id="PF01243">
    <property type="entry name" value="PNPOx_N"/>
    <property type="match status" value="1"/>
</dbReference>
<dbReference type="KEGG" id="aey:CDG81_12520"/>
<accession>A0A223RSW9</accession>
<dbReference type="AlphaFoldDB" id="A0A223RSW9"/>
<dbReference type="SUPFAM" id="SSF50475">
    <property type="entry name" value="FMN-binding split barrel"/>
    <property type="match status" value="1"/>
</dbReference>
<organism evidence="3 4">
    <name type="scientific">Actinopolyspora erythraea</name>
    <dbReference type="NCBI Taxonomy" id="414996"/>
    <lineage>
        <taxon>Bacteria</taxon>
        <taxon>Bacillati</taxon>
        <taxon>Actinomycetota</taxon>
        <taxon>Actinomycetes</taxon>
        <taxon>Actinopolysporales</taxon>
        <taxon>Actinopolysporaceae</taxon>
        <taxon>Actinopolyspora</taxon>
    </lineage>
</organism>
<sequence length="187" mass="21397">MSDTASPTPQRSTANDPASLAVRTRRLLERARYLNLATVSETGLPWVATLEYAWFRDPLRLVYGSTTGARHSRDIATRDRVSGSLFFGGGDNGPELSAIDGAQFTGRCSEVPPGDLDRYHEAFYESVFPDEEQRAEWMLPRSSLRAPAEHRLYLIEVERWWLIDTRTWQQDRVDRRVELPLDTRLPC</sequence>
<dbReference type="RefSeq" id="WP_052428150.1">
    <property type="nucleotide sequence ID" value="NZ_CP022752.1"/>
</dbReference>
<dbReference type="EMBL" id="CP022752">
    <property type="protein sequence ID" value="ASU78973.1"/>
    <property type="molecule type" value="Genomic_DNA"/>
</dbReference>